<evidence type="ECO:0000256" key="11">
    <source>
        <dbReference type="ARBA" id="ARBA00023307"/>
    </source>
</evidence>
<evidence type="ECO:0000313" key="16">
    <source>
        <dbReference type="Proteomes" id="UP001163152"/>
    </source>
</evidence>
<keyword evidence="10 14" id="KW-0472">Membrane</keyword>
<evidence type="ECO:0000256" key="6">
    <source>
        <dbReference type="ARBA" id="ARBA00022738"/>
    </source>
</evidence>
<keyword evidence="11 14" id="KW-0089">Bile pigment</keyword>
<dbReference type="SUPFAM" id="SSF46458">
    <property type="entry name" value="Globin-like"/>
    <property type="match status" value="1"/>
</dbReference>
<proteinExistence type="inferred from homology"/>
<evidence type="ECO:0000256" key="8">
    <source>
        <dbReference type="ARBA" id="ARBA00022991"/>
    </source>
</evidence>
<dbReference type="CDD" id="cd12125">
    <property type="entry name" value="APC_alpha"/>
    <property type="match status" value="1"/>
</dbReference>
<dbReference type="Gene3D" id="1.10.490.20">
    <property type="entry name" value="Phycocyanins"/>
    <property type="match status" value="1"/>
</dbReference>
<evidence type="ECO:0000313" key="15">
    <source>
        <dbReference type="EMBL" id="WAL59779.1"/>
    </source>
</evidence>
<dbReference type="AlphaFoldDB" id="A0A9E9C6Y8"/>
<evidence type="ECO:0000256" key="10">
    <source>
        <dbReference type="ARBA" id="ARBA00023136"/>
    </source>
</evidence>
<evidence type="ECO:0000256" key="3">
    <source>
        <dbReference type="ARBA" id="ARBA00022448"/>
    </source>
</evidence>
<sequence>MSLVKQVLLNADEELRYPTPSEIRMIQNFCKSGDRRIRIATTLAKNEKLLVEQGSVRFWKRCPITPSNSGNMRKTASCQRDQGWYIRLIAYCVLAGNEQPLAEIGTIGMKEMYTSLGIPLANWVEAVRCLKEEAIALLGEDDAAEVVPYFDHIIQYLAYPGAPYFMNDGVLEY</sequence>
<keyword evidence="9 14" id="KW-0793">Thylakoid</keyword>
<evidence type="ECO:0000256" key="12">
    <source>
        <dbReference type="PIRSR" id="PIRSR000081-1"/>
    </source>
</evidence>
<gene>
    <name evidence="15" type="ORF">OXH18_21800</name>
</gene>
<name>A0A9E9C6Y8_9CYAN</name>
<comment type="subcellular location">
    <subcellularLocation>
        <location evidence="14">Cellular thylakoid membrane</location>
        <topology evidence="14">Peripheral membrane protein</topology>
        <orientation evidence="14">Cytoplasmic side</orientation>
    </subcellularLocation>
    <subcellularLocation>
        <location evidence="1">Membrane</location>
        <topology evidence="1">Peripheral membrane protein</topology>
    </subcellularLocation>
</comment>
<keyword evidence="8 14" id="KW-0157">Chromophore</keyword>
<dbReference type="Proteomes" id="UP001163152">
    <property type="component" value="Chromosome"/>
</dbReference>
<comment type="similarity">
    <text evidence="2 14">Belongs to the phycobiliprotein family.</text>
</comment>
<dbReference type="KEGG" id="tsin:OXH18_21800"/>
<dbReference type="Pfam" id="PF00502">
    <property type="entry name" value="Phycobilisome"/>
    <property type="match status" value="1"/>
</dbReference>
<evidence type="ECO:0000256" key="5">
    <source>
        <dbReference type="ARBA" id="ARBA00022549"/>
    </source>
</evidence>
<keyword evidence="7 14" id="KW-0249">Electron transport</keyword>
<dbReference type="GO" id="GO:0031676">
    <property type="term" value="C:plasma membrane-derived thylakoid membrane"/>
    <property type="evidence" value="ECO:0007669"/>
    <property type="project" value="UniProtKB-SubCell"/>
</dbReference>
<keyword evidence="16" id="KW-1185">Reference proteome</keyword>
<protein>
    <submittedName>
        <fullName evidence="15">Allophycocyanin subunit alpha-B</fullName>
    </submittedName>
</protein>
<dbReference type="InterPro" id="IPR012128">
    <property type="entry name" value="Phycobilisome_asu/bsu"/>
</dbReference>
<evidence type="ECO:0000256" key="13">
    <source>
        <dbReference type="PIRSR" id="PIRSR000081-2"/>
    </source>
</evidence>
<dbReference type="InterPro" id="IPR038719">
    <property type="entry name" value="Phycobilisome_asu/bsu_sf"/>
</dbReference>
<keyword evidence="6 14" id="KW-0605">Phycobilisome</keyword>
<dbReference type="RefSeq" id="WP_268609577.1">
    <property type="nucleotide sequence ID" value="NZ_CP113797.1"/>
</dbReference>
<evidence type="ECO:0000256" key="9">
    <source>
        <dbReference type="ARBA" id="ARBA00023078"/>
    </source>
</evidence>
<evidence type="ECO:0000256" key="14">
    <source>
        <dbReference type="RuleBase" id="RU004438"/>
    </source>
</evidence>
<dbReference type="PANTHER" id="PTHR34011">
    <property type="entry name" value="PHYCOBILISOME 32.1 KDA LINKER POLYPEPTIDE, PHYCOCYANIN-ASSOCIATED, ROD 2-RELATED"/>
    <property type="match status" value="1"/>
</dbReference>
<dbReference type="InterPro" id="IPR009050">
    <property type="entry name" value="Globin-like_sf"/>
</dbReference>
<dbReference type="GO" id="GO:0015979">
    <property type="term" value="P:photosynthesis"/>
    <property type="evidence" value="ECO:0007669"/>
    <property type="project" value="UniProtKB-KW"/>
</dbReference>
<feature type="modified residue" description="N4-methylasparagine" evidence="13">
    <location>
        <position position="71"/>
    </location>
</feature>
<evidence type="ECO:0000256" key="1">
    <source>
        <dbReference type="ARBA" id="ARBA00004170"/>
    </source>
</evidence>
<keyword evidence="4 14" id="KW-0602">Photosynthesis</keyword>
<dbReference type="EMBL" id="CP113797">
    <property type="protein sequence ID" value="WAL59779.1"/>
    <property type="molecule type" value="Genomic_DNA"/>
</dbReference>
<evidence type="ECO:0000256" key="4">
    <source>
        <dbReference type="ARBA" id="ARBA00022531"/>
    </source>
</evidence>
<organism evidence="15 16">
    <name type="scientific">Thermocoleostomius sinensis A174</name>
    <dbReference type="NCBI Taxonomy" id="2016057"/>
    <lineage>
        <taxon>Bacteria</taxon>
        <taxon>Bacillati</taxon>
        <taxon>Cyanobacteriota</taxon>
        <taxon>Cyanophyceae</taxon>
        <taxon>Oculatellales</taxon>
        <taxon>Oculatellaceae</taxon>
        <taxon>Thermocoleostomius</taxon>
    </lineage>
</organism>
<dbReference type="PIRSF" id="PIRSF000081">
    <property type="entry name" value="Phycocyanin"/>
    <property type="match status" value="1"/>
</dbReference>
<feature type="binding site" evidence="12">
    <location>
        <position position="73"/>
    </location>
    <ligand>
        <name>(2R,3E)-phycocyanobilin</name>
        <dbReference type="ChEBI" id="CHEBI:85275"/>
        <label>1</label>
    </ligand>
</feature>
<dbReference type="PANTHER" id="PTHR34011:SF2">
    <property type="entry name" value="ALLOPHYCOCYANIN ALPHA CHAIN"/>
    <property type="match status" value="1"/>
</dbReference>
<feature type="binding site" evidence="12">
    <location>
        <position position="78"/>
    </location>
    <ligand>
        <name>(2R,3E)-phycocyanobilin</name>
        <dbReference type="ChEBI" id="CHEBI:85275"/>
        <label>1</label>
    </ligand>
</feature>
<dbReference type="GO" id="GO:0030089">
    <property type="term" value="C:phycobilisome"/>
    <property type="evidence" value="ECO:0007669"/>
    <property type="project" value="UniProtKB-KW"/>
</dbReference>
<keyword evidence="5" id="KW-0042">Antenna complex</keyword>
<keyword evidence="3 14" id="KW-0813">Transport</keyword>
<accession>A0A9E9C6Y8</accession>
<reference evidence="15" key="1">
    <citation type="submission" date="2022-12" db="EMBL/GenBank/DDBJ databases">
        <title>Polyphasic identification of a Novel Hot-Spring Cyanobacterium Ocullathermofonsia sinensis gen nov. sp. nov. and Genomic Insights on its Adaptations to the Thermal Habitat.</title>
        <authorList>
            <person name="Daroch M."/>
            <person name="Tang J."/>
            <person name="Jiang Y."/>
        </authorList>
    </citation>
    <scope>NUCLEOTIDE SEQUENCE</scope>
    <source>
        <strain evidence="15">PKUAC-SCTA174</strain>
    </source>
</reference>
<evidence type="ECO:0000256" key="2">
    <source>
        <dbReference type="ARBA" id="ARBA00008182"/>
    </source>
</evidence>
<evidence type="ECO:0000256" key="7">
    <source>
        <dbReference type="ARBA" id="ARBA00022982"/>
    </source>
</evidence>
<feature type="binding site" evidence="12">
    <location>
        <position position="71"/>
    </location>
    <ligand>
        <name>(2R,3E)-phycocyanobilin</name>
        <dbReference type="ChEBI" id="CHEBI:85275"/>
        <label>1</label>
    </ligand>
</feature>